<organism evidence="3">
    <name type="scientific">Tanacetum cinerariifolium</name>
    <name type="common">Dalmatian daisy</name>
    <name type="synonym">Chrysanthemum cinerariifolium</name>
    <dbReference type="NCBI Taxonomy" id="118510"/>
    <lineage>
        <taxon>Eukaryota</taxon>
        <taxon>Viridiplantae</taxon>
        <taxon>Streptophyta</taxon>
        <taxon>Embryophyta</taxon>
        <taxon>Tracheophyta</taxon>
        <taxon>Spermatophyta</taxon>
        <taxon>Magnoliopsida</taxon>
        <taxon>eudicotyledons</taxon>
        <taxon>Gunneridae</taxon>
        <taxon>Pentapetalae</taxon>
        <taxon>asterids</taxon>
        <taxon>campanulids</taxon>
        <taxon>Asterales</taxon>
        <taxon>Asteraceae</taxon>
        <taxon>Asteroideae</taxon>
        <taxon>Anthemideae</taxon>
        <taxon>Anthemidinae</taxon>
        <taxon>Tanacetum</taxon>
    </lineage>
</organism>
<dbReference type="EMBL" id="BKCJ011060405">
    <property type="protein sequence ID" value="GFC77292.1"/>
    <property type="molecule type" value="Genomic_DNA"/>
</dbReference>
<evidence type="ECO:0000313" key="3">
    <source>
        <dbReference type="EMBL" id="GFC77292.1"/>
    </source>
</evidence>
<evidence type="ECO:0000256" key="1">
    <source>
        <dbReference type="SAM" id="MobiDB-lite"/>
    </source>
</evidence>
<dbReference type="AlphaFoldDB" id="A0A699R0E9"/>
<gene>
    <name evidence="2" type="ORF">Tci_849258</name>
    <name evidence="3" type="ORF">Tci_849262</name>
</gene>
<feature type="region of interest" description="Disordered" evidence="1">
    <location>
        <begin position="67"/>
        <end position="101"/>
    </location>
</feature>
<name>A0A699R0E9_TANCI</name>
<comment type="caution">
    <text evidence="3">The sequence shown here is derived from an EMBL/GenBank/DDBJ whole genome shotgun (WGS) entry which is preliminary data.</text>
</comment>
<evidence type="ECO:0000313" key="2">
    <source>
        <dbReference type="EMBL" id="GFC77288.1"/>
    </source>
</evidence>
<sequence length="101" mass="10898">MSIYDFMTLLSWGNAKVVEESHHLSSSLLECVPSHTTTPATEGAMILFPTPDEIFASLLDPCLAKKSKGPSQVRVCSASDTAPEPSRPSKKEEAKEKSFGS</sequence>
<feature type="compositionally biased region" description="Basic and acidic residues" evidence="1">
    <location>
        <begin position="87"/>
        <end position="101"/>
    </location>
</feature>
<reference evidence="3" key="1">
    <citation type="journal article" date="2019" name="Sci. Rep.">
        <title>Draft genome of Tanacetum cinerariifolium, the natural source of mosquito coil.</title>
        <authorList>
            <person name="Yamashiro T."/>
            <person name="Shiraishi A."/>
            <person name="Satake H."/>
            <person name="Nakayama K."/>
        </authorList>
    </citation>
    <scope>NUCLEOTIDE SEQUENCE</scope>
</reference>
<proteinExistence type="predicted"/>
<accession>A0A699R0E9</accession>
<protein>
    <submittedName>
        <fullName evidence="3">Uncharacterized protein</fullName>
    </submittedName>
</protein>
<dbReference type="EMBL" id="BKCJ011060376">
    <property type="protein sequence ID" value="GFC77288.1"/>
    <property type="molecule type" value="Genomic_DNA"/>
</dbReference>